<dbReference type="PANTHER" id="PTHR46533">
    <property type="entry name" value="ZINC FINGER MYND DOMAIN-CONTAINING PROTEIN 12"/>
    <property type="match status" value="1"/>
</dbReference>
<dbReference type="OrthoDB" id="674604at2759"/>
<evidence type="ECO:0000313" key="2">
    <source>
        <dbReference type="Proteomes" id="UP000232323"/>
    </source>
</evidence>
<dbReference type="Proteomes" id="UP000232323">
    <property type="component" value="Unassembled WGS sequence"/>
</dbReference>
<dbReference type="InterPro" id="IPR053248">
    <property type="entry name" value="Zinc_finger_MYND_domain"/>
</dbReference>
<keyword evidence="2" id="KW-1185">Reference proteome</keyword>
<dbReference type="AlphaFoldDB" id="A0A250X9E2"/>
<accession>A0A250X9E2</accession>
<evidence type="ECO:0000313" key="1">
    <source>
        <dbReference type="EMBL" id="GAX79686.1"/>
    </source>
</evidence>
<gene>
    <name evidence="1" type="ORF">CEUSTIGMA_g7127.t1</name>
</gene>
<dbReference type="STRING" id="1157962.A0A250X9E2"/>
<organism evidence="1 2">
    <name type="scientific">Chlamydomonas eustigma</name>
    <dbReference type="NCBI Taxonomy" id="1157962"/>
    <lineage>
        <taxon>Eukaryota</taxon>
        <taxon>Viridiplantae</taxon>
        <taxon>Chlorophyta</taxon>
        <taxon>core chlorophytes</taxon>
        <taxon>Chlorophyceae</taxon>
        <taxon>CS clade</taxon>
        <taxon>Chlamydomonadales</taxon>
        <taxon>Chlamydomonadaceae</taxon>
        <taxon>Chlamydomonas</taxon>
    </lineage>
</organism>
<sequence>MVATLTYTVFSLGEAQLHQLHTSQGKLFVMGEVAVELFQESPTAFVQEMRKGKYLRTNSAERDIMHTVAELQLPVETTAGVGGISLLPAQTVEQLLIDKRRIELVQPFKLALLKLASQEAARLMAAGEYELALPVALDAVQQGQALFKPAPALQLFPLYLLAAQANLGLRRSKQCEDFLALASWLAMKEPQLTTNIMKSQLSRLYGQLYAFQGKQMEALNAFAEDVFYCSLEYGADDPRSAVGYYNMGKVFSNKGDDDKASAVNDMVVRIWSAALCKVVLGIVQTPEGRMESAPPSELPVGRLQLMEVVDMLMDIGRGRASVFGQEHASVSETSFVTALALIQLEERERAGEQLELARMGLPSSDLHRVKLLDMARIMLNAISA</sequence>
<proteinExistence type="predicted"/>
<dbReference type="Gene3D" id="1.25.40.10">
    <property type="entry name" value="Tetratricopeptide repeat domain"/>
    <property type="match status" value="1"/>
</dbReference>
<comment type="caution">
    <text evidence="1">The sequence shown here is derived from an EMBL/GenBank/DDBJ whole genome shotgun (WGS) entry which is preliminary data.</text>
</comment>
<name>A0A250X9E2_9CHLO</name>
<dbReference type="PANTHER" id="PTHR46533:SF1">
    <property type="entry name" value="ZINC FINGER MYND DOMAIN-CONTAINING PROTEIN 12"/>
    <property type="match status" value="1"/>
</dbReference>
<dbReference type="InterPro" id="IPR011990">
    <property type="entry name" value="TPR-like_helical_dom_sf"/>
</dbReference>
<dbReference type="SUPFAM" id="SSF48452">
    <property type="entry name" value="TPR-like"/>
    <property type="match status" value="1"/>
</dbReference>
<protein>
    <submittedName>
        <fullName evidence="1">Uncharacterized protein</fullName>
    </submittedName>
</protein>
<dbReference type="EMBL" id="BEGY01000045">
    <property type="protein sequence ID" value="GAX79686.1"/>
    <property type="molecule type" value="Genomic_DNA"/>
</dbReference>
<reference evidence="1 2" key="1">
    <citation type="submission" date="2017-08" db="EMBL/GenBank/DDBJ databases">
        <title>Acidophilic green algal genome provides insights into adaptation to an acidic environment.</title>
        <authorList>
            <person name="Hirooka S."/>
            <person name="Hirose Y."/>
            <person name="Kanesaki Y."/>
            <person name="Higuchi S."/>
            <person name="Fujiwara T."/>
            <person name="Onuma R."/>
            <person name="Era A."/>
            <person name="Ohbayashi R."/>
            <person name="Uzuka A."/>
            <person name="Nozaki H."/>
            <person name="Yoshikawa H."/>
            <person name="Miyagishima S.Y."/>
        </authorList>
    </citation>
    <scope>NUCLEOTIDE SEQUENCE [LARGE SCALE GENOMIC DNA]</scope>
    <source>
        <strain evidence="1 2">NIES-2499</strain>
    </source>
</reference>